<keyword evidence="4" id="KW-1185">Reference proteome</keyword>
<evidence type="ECO:0000256" key="1">
    <source>
        <dbReference type="PROSITE-ProRule" id="PRU00169"/>
    </source>
</evidence>
<dbReference type="RefSeq" id="WP_065447580.1">
    <property type="nucleotide sequence ID" value="NZ_LVEN01000001.1"/>
</dbReference>
<dbReference type="SMART" id="SM00448">
    <property type="entry name" value="REC"/>
    <property type="match status" value="1"/>
</dbReference>
<evidence type="ECO:0000313" key="4">
    <source>
        <dbReference type="Proteomes" id="UP000093343"/>
    </source>
</evidence>
<dbReference type="Proteomes" id="UP000093343">
    <property type="component" value="Unassembled WGS sequence"/>
</dbReference>
<dbReference type="InterPro" id="IPR011006">
    <property type="entry name" value="CheY-like_superfamily"/>
</dbReference>
<reference evidence="4" key="1">
    <citation type="submission" date="2016-03" db="EMBL/GenBank/DDBJ databases">
        <title>Draft genome sequence of Paenibacillus glacialis DSM 22343.</title>
        <authorList>
            <person name="Shin S.-K."/>
            <person name="Yi H."/>
        </authorList>
    </citation>
    <scope>NUCLEOTIDE SEQUENCE [LARGE SCALE GENOMIC DNA]</scope>
    <source>
        <strain evidence="4">CCUG 60099</strain>
    </source>
</reference>
<dbReference type="InterPro" id="IPR001789">
    <property type="entry name" value="Sig_transdc_resp-reg_receiver"/>
</dbReference>
<keyword evidence="1" id="KW-0597">Phosphoprotein</keyword>
<accession>A0ABX2XQ25</accession>
<proteinExistence type="predicted"/>
<organism evidence="3 4">
    <name type="scientific">Flavobacterium piscis</name>
    <dbReference type="NCBI Taxonomy" id="1114874"/>
    <lineage>
        <taxon>Bacteria</taxon>
        <taxon>Pseudomonadati</taxon>
        <taxon>Bacteroidota</taxon>
        <taxon>Flavobacteriia</taxon>
        <taxon>Flavobacteriales</taxon>
        <taxon>Flavobacteriaceae</taxon>
        <taxon>Flavobacterium</taxon>
    </lineage>
</organism>
<dbReference type="PANTHER" id="PTHR44520">
    <property type="entry name" value="RESPONSE REGULATOR RCP1-RELATED"/>
    <property type="match status" value="1"/>
</dbReference>
<feature type="modified residue" description="4-aspartylphosphate" evidence="1">
    <location>
        <position position="66"/>
    </location>
</feature>
<evidence type="ECO:0000313" key="3">
    <source>
        <dbReference type="EMBL" id="OCB78258.1"/>
    </source>
</evidence>
<dbReference type="PANTHER" id="PTHR44520:SF2">
    <property type="entry name" value="RESPONSE REGULATOR RCP1"/>
    <property type="match status" value="1"/>
</dbReference>
<dbReference type="PROSITE" id="PS50110">
    <property type="entry name" value="RESPONSE_REGULATORY"/>
    <property type="match status" value="1"/>
</dbReference>
<comment type="caution">
    <text evidence="3">The sequence shown here is derived from an EMBL/GenBank/DDBJ whole genome shotgun (WGS) entry which is preliminary data.</text>
</comment>
<gene>
    <name evidence="3" type="ORF">FLP_00700</name>
</gene>
<dbReference type="EMBL" id="LVEN01000001">
    <property type="protein sequence ID" value="OCB78258.1"/>
    <property type="molecule type" value="Genomic_DNA"/>
</dbReference>
<dbReference type="SUPFAM" id="SSF52172">
    <property type="entry name" value="CheY-like"/>
    <property type="match status" value="1"/>
</dbReference>
<evidence type="ECO:0000259" key="2">
    <source>
        <dbReference type="PROSITE" id="PS50110"/>
    </source>
</evidence>
<protein>
    <recommendedName>
        <fullName evidence="2">Response regulatory domain-containing protein</fullName>
    </recommendedName>
</protein>
<sequence>MAFETHNSKRFIYLADDDSDDREFFADAVLEIDPDAVLKQAPDGMHLMDDLLSLSGAELPQFIFLDINMPGKSGLECLAEIRSNKGVPKDVNIVMLSTSSDPENIRRASELGATFYAVKPSCFDRLKSLLEEVLSMDLVGAAGEGNKKFLLV</sequence>
<name>A0ABX2XQ25_9FLAO</name>
<dbReference type="Pfam" id="PF00072">
    <property type="entry name" value="Response_reg"/>
    <property type="match status" value="1"/>
</dbReference>
<dbReference type="Gene3D" id="3.40.50.2300">
    <property type="match status" value="1"/>
</dbReference>
<dbReference type="InterPro" id="IPR052893">
    <property type="entry name" value="TCS_response_regulator"/>
</dbReference>
<feature type="domain" description="Response regulatory" evidence="2">
    <location>
        <begin position="11"/>
        <end position="134"/>
    </location>
</feature>